<sequence>MNKQHIINRFIKYVTIDTESDPNNPAFPSTEKQWDLAKVLEKELKEIGMEDVELDENCYLMATLPSNLDYEVPTIGFVAHIDTSPDFTGANVKPQIHENYDGKDILLNKEENIVLSPDYFEDLLQYKGQTIITTDGTTLLGADDKAGVTEIVSAMEYLIQNPEIKHGKIRICFTPDEEVGKGAHMFDVEKFGAEWAYTMDGSQIGELEYENFNAAGATVTIQGKIVHPGYAKDKMINSMLIASEFINALPEDEVPEKTTGYEGFFHLHHMQGEVEKTTLHYIIRDHDMNQFNNRKQAMLDLAEVLNAKRGQKLVSVEIKDQYFNMKEKVTPVMHIVDIAEEVMKDMGITPLIKPIRGGTDGSQLSYKGLPCPNIFAGGHNFHGRYEYVPAESIVKASEVIVGIAQKVAVKFN</sequence>
<name>A0A420E140_9FLAO</name>
<evidence type="ECO:0000256" key="10">
    <source>
        <dbReference type="ARBA" id="ARBA00023049"/>
    </source>
</evidence>
<dbReference type="PROSITE" id="PS00758">
    <property type="entry name" value="ARGE_DAPE_CPG2_1"/>
    <property type="match status" value="1"/>
</dbReference>
<dbReference type="EMBL" id="RAQM01000008">
    <property type="protein sequence ID" value="RKF03799.1"/>
    <property type="molecule type" value="Genomic_DNA"/>
</dbReference>
<feature type="binding site" evidence="11 13">
    <location>
        <position position="143"/>
    </location>
    <ligand>
        <name>Zn(2+)</name>
        <dbReference type="ChEBI" id="CHEBI:29105"/>
        <label>2</label>
    </ligand>
</feature>
<dbReference type="PANTHER" id="PTHR42994">
    <property type="entry name" value="PEPTIDASE T"/>
    <property type="match status" value="1"/>
</dbReference>
<dbReference type="Pfam" id="PF07687">
    <property type="entry name" value="M20_dimer"/>
    <property type="match status" value="1"/>
</dbReference>
<dbReference type="GO" id="GO:0005829">
    <property type="term" value="C:cytosol"/>
    <property type="evidence" value="ECO:0007669"/>
    <property type="project" value="TreeGrafter"/>
</dbReference>
<dbReference type="GO" id="GO:0043171">
    <property type="term" value="P:peptide catabolic process"/>
    <property type="evidence" value="ECO:0007669"/>
    <property type="project" value="UniProtKB-UniRule"/>
</dbReference>
<comment type="catalytic activity">
    <reaction evidence="1 11">
        <text>Release of the N-terminal residue from a tripeptide.</text>
        <dbReference type="EC" id="3.4.11.4"/>
    </reaction>
</comment>
<evidence type="ECO:0000313" key="16">
    <source>
        <dbReference type="Proteomes" id="UP000285780"/>
    </source>
</evidence>
<evidence type="ECO:0000256" key="4">
    <source>
        <dbReference type="ARBA" id="ARBA00022438"/>
    </source>
</evidence>
<feature type="domain" description="Peptidase M20 dimerisation" evidence="14">
    <location>
        <begin position="209"/>
        <end position="308"/>
    </location>
</feature>
<organism evidence="15 16">
    <name type="scientific">Tenacibaculum lutimaris</name>
    <dbReference type="NCBI Taxonomy" id="285258"/>
    <lineage>
        <taxon>Bacteria</taxon>
        <taxon>Pseudomonadati</taxon>
        <taxon>Bacteroidota</taxon>
        <taxon>Flavobacteriia</taxon>
        <taxon>Flavobacteriales</taxon>
        <taxon>Flavobacteriaceae</taxon>
        <taxon>Tenacibaculum</taxon>
    </lineage>
</organism>
<dbReference type="InterPro" id="IPR010161">
    <property type="entry name" value="Peptidase_M20B"/>
</dbReference>
<dbReference type="HAMAP" id="MF_00550">
    <property type="entry name" value="Aminopeptidase_M20"/>
    <property type="match status" value="1"/>
</dbReference>
<comment type="function">
    <text evidence="11">Cleaves the N-terminal amino acid of tripeptides.</text>
</comment>
<dbReference type="EC" id="3.4.11.4" evidence="11"/>
<dbReference type="InterPro" id="IPR002933">
    <property type="entry name" value="Peptidase_M20"/>
</dbReference>
<keyword evidence="7 11" id="KW-0479">Metal-binding</keyword>
<protein>
    <recommendedName>
        <fullName evidence="11">Peptidase T</fullName>
        <ecNumber evidence="11">3.4.11.4</ecNumber>
    </recommendedName>
    <alternativeName>
        <fullName evidence="11">Aminotripeptidase</fullName>
        <shortName evidence="11">Tripeptidase</shortName>
    </alternativeName>
    <alternativeName>
        <fullName evidence="11">Tripeptide aminopeptidase</fullName>
    </alternativeName>
</protein>
<dbReference type="NCBIfam" id="TIGR01882">
    <property type="entry name" value="peptidase-T"/>
    <property type="match status" value="1"/>
</dbReference>
<evidence type="ECO:0000256" key="12">
    <source>
        <dbReference type="PIRSR" id="PIRSR037215-1"/>
    </source>
</evidence>
<dbReference type="NCBIfam" id="NF009920">
    <property type="entry name" value="PRK13381.1"/>
    <property type="match status" value="1"/>
</dbReference>
<dbReference type="PROSITE" id="PS00759">
    <property type="entry name" value="ARGE_DAPE_CPG2_2"/>
    <property type="match status" value="1"/>
</dbReference>
<dbReference type="GO" id="GO:0045148">
    <property type="term" value="F:tripeptide aminopeptidase activity"/>
    <property type="evidence" value="ECO:0007669"/>
    <property type="project" value="UniProtKB-UniRule"/>
</dbReference>
<dbReference type="FunFam" id="3.30.70.360:FF:000002">
    <property type="entry name" value="Peptidase T"/>
    <property type="match status" value="1"/>
</dbReference>
<dbReference type="InterPro" id="IPR001261">
    <property type="entry name" value="ArgE/DapE_CS"/>
</dbReference>
<comment type="caution">
    <text evidence="15">The sequence shown here is derived from an EMBL/GenBank/DDBJ whole genome shotgun (WGS) entry which is preliminary data.</text>
</comment>
<dbReference type="InterPro" id="IPR036264">
    <property type="entry name" value="Bact_exopeptidase_dim_dom"/>
</dbReference>
<dbReference type="NCBIfam" id="NF003976">
    <property type="entry name" value="PRK05469.1"/>
    <property type="match status" value="1"/>
</dbReference>
<feature type="active site" description="Proton acceptor" evidence="11 12">
    <location>
        <position position="177"/>
    </location>
</feature>
<feature type="binding site" evidence="11 13">
    <location>
        <position position="200"/>
    </location>
    <ligand>
        <name>Zn(2+)</name>
        <dbReference type="ChEBI" id="CHEBI:29105"/>
        <label>1</label>
    </ligand>
</feature>
<feature type="active site" evidence="11 12">
    <location>
        <position position="82"/>
    </location>
</feature>
<dbReference type="SUPFAM" id="SSF53187">
    <property type="entry name" value="Zn-dependent exopeptidases"/>
    <property type="match status" value="1"/>
</dbReference>
<evidence type="ECO:0000256" key="11">
    <source>
        <dbReference type="HAMAP-Rule" id="MF_00550"/>
    </source>
</evidence>
<evidence type="ECO:0000256" key="2">
    <source>
        <dbReference type="ARBA" id="ARBA00004496"/>
    </source>
</evidence>
<feature type="binding site" evidence="11 13">
    <location>
        <position position="80"/>
    </location>
    <ligand>
        <name>Zn(2+)</name>
        <dbReference type="ChEBI" id="CHEBI:29105"/>
        <label>1</label>
    </ligand>
</feature>
<dbReference type="Proteomes" id="UP000285780">
    <property type="component" value="Unassembled WGS sequence"/>
</dbReference>
<accession>A0A420E140</accession>
<dbReference type="SUPFAM" id="SSF55031">
    <property type="entry name" value="Bacterial exopeptidase dimerisation domain"/>
    <property type="match status" value="1"/>
</dbReference>
<evidence type="ECO:0000256" key="6">
    <source>
        <dbReference type="ARBA" id="ARBA00022670"/>
    </source>
</evidence>
<evidence type="ECO:0000256" key="3">
    <source>
        <dbReference type="ARBA" id="ARBA00009692"/>
    </source>
</evidence>
<evidence type="ECO:0000256" key="1">
    <source>
        <dbReference type="ARBA" id="ARBA00000870"/>
    </source>
</evidence>
<gene>
    <name evidence="11" type="primary">pepT</name>
    <name evidence="15" type="ORF">C8N26_1427</name>
</gene>
<comment type="similarity">
    <text evidence="3 11">Belongs to the peptidase M20B family.</text>
</comment>
<dbReference type="Gene3D" id="3.40.630.10">
    <property type="entry name" value="Zn peptidases"/>
    <property type="match status" value="1"/>
</dbReference>
<dbReference type="GO" id="GO:0008237">
    <property type="term" value="F:metallopeptidase activity"/>
    <property type="evidence" value="ECO:0007669"/>
    <property type="project" value="UniProtKB-KW"/>
</dbReference>
<evidence type="ECO:0000256" key="9">
    <source>
        <dbReference type="ARBA" id="ARBA00022833"/>
    </source>
</evidence>
<comment type="subcellular location">
    <subcellularLocation>
        <location evidence="2 11">Cytoplasm</location>
    </subcellularLocation>
</comment>
<dbReference type="GO" id="GO:0006508">
    <property type="term" value="P:proteolysis"/>
    <property type="evidence" value="ECO:0007669"/>
    <property type="project" value="UniProtKB-UniRule"/>
</dbReference>
<keyword evidence="8 11" id="KW-0378">Hydrolase</keyword>
<keyword evidence="5 11" id="KW-0963">Cytoplasm</keyword>
<keyword evidence="6 11" id="KW-0645">Protease</keyword>
<keyword evidence="10 11" id="KW-0482">Metalloprotease</keyword>
<proteinExistence type="inferred from homology"/>
<feature type="binding site" evidence="11 13">
    <location>
        <position position="143"/>
    </location>
    <ligand>
        <name>Zn(2+)</name>
        <dbReference type="ChEBI" id="CHEBI:29105"/>
        <label>1</label>
    </ligand>
</feature>
<evidence type="ECO:0000256" key="5">
    <source>
        <dbReference type="ARBA" id="ARBA00022490"/>
    </source>
</evidence>
<evidence type="ECO:0000256" key="13">
    <source>
        <dbReference type="PIRSR" id="PIRSR037215-2"/>
    </source>
</evidence>
<feature type="binding site" evidence="11 13">
    <location>
        <position position="382"/>
    </location>
    <ligand>
        <name>Zn(2+)</name>
        <dbReference type="ChEBI" id="CHEBI:29105"/>
        <label>2</label>
    </ligand>
</feature>
<evidence type="ECO:0000259" key="14">
    <source>
        <dbReference type="Pfam" id="PF07687"/>
    </source>
</evidence>
<dbReference type="AlphaFoldDB" id="A0A420E140"/>
<feature type="binding site" evidence="11 13">
    <location>
        <position position="178"/>
    </location>
    <ligand>
        <name>Zn(2+)</name>
        <dbReference type="ChEBI" id="CHEBI:29105"/>
        <label>2</label>
    </ligand>
</feature>
<reference evidence="15 16" key="1">
    <citation type="submission" date="2018-09" db="EMBL/GenBank/DDBJ databases">
        <title>Genomic Encyclopedia of Archaeal and Bacterial Type Strains, Phase II (KMG-II): from individual species to whole genera.</title>
        <authorList>
            <person name="Goeker M."/>
        </authorList>
    </citation>
    <scope>NUCLEOTIDE SEQUENCE [LARGE SCALE GENOMIC DNA]</scope>
    <source>
        <strain evidence="15 16">DSM 16505</strain>
    </source>
</reference>
<dbReference type="PIRSF" id="PIRSF037215">
    <property type="entry name" value="Peptidase_M20B"/>
    <property type="match status" value="1"/>
</dbReference>
<dbReference type="PANTHER" id="PTHR42994:SF1">
    <property type="entry name" value="PEPTIDASE T"/>
    <property type="match status" value="1"/>
</dbReference>
<dbReference type="CDD" id="cd03892">
    <property type="entry name" value="M20_peptT"/>
    <property type="match status" value="1"/>
</dbReference>
<keyword evidence="16" id="KW-1185">Reference proteome</keyword>
<evidence type="ECO:0000256" key="8">
    <source>
        <dbReference type="ARBA" id="ARBA00022801"/>
    </source>
</evidence>
<evidence type="ECO:0000256" key="7">
    <source>
        <dbReference type="ARBA" id="ARBA00022723"/>
    </source>
</evidence>
<dbReference type="Gene3D" id="3.30.70.360">
    <property type="match status" value="1"/>
</dbReference>
<dbReference type="InterPro" id="IPR011650">
    <property type="entry name" value="Peptidase_M20_dimer"/>
</dbReference>
<dbReference type="RefSeq" id="WP_120186678.1">
    <property type="nucleotide sequence ID" value="NZ_RAQM01000008.1"/>
</dbReference>
<comment type="cofactor">
    <cofactor evidence="11 13">
        <name>Zn(2+)</name>
        <dbReference type="ChEBI" id="CHEBI:29105"/>
    </cofactor>
    <text evidence="11 13">Binds 2 Zn(2+) ions per subunit.</text>
</comment>
<dbReference type="GO" id="GO:0008270">
    <property type="term" value="F:zinc ion binding"/>
    <property type="evidence" value="ECO:0007669"/>
    <property type="project" value="UniProtKB-UniRule"/>
</dbReference>
<evidence type="ECO:0000313" key="15">
    <source>
        <dbReference type="EMBL" id="RKF03799.1"/>
    </source>
</evidence>
<keyword evidence="4 11" id="KW-0031">Aminopeptidase</keyword>
<dbReference type="Pfam" id="PF01546">
    <property type="entry name" value="Peptidase_M20"/>
    <property type="match status" value="1"/>
</dbReference>
<keyword evidence="9 11" id="KW-0862">Zinc</keyword>